<dbReference type="EMBL" id="CP013568">
    <property type="protein sequence ID" value="ANL84651.1"/>
    <property type="molecule type" value="Genomic_DNA"/>
</dbReference>
<evidence type="ECO:0000256" key="3">
    <source>
        <dbReference type="ARBA" id="ARBA00023163"/>
    </source>
</evidence>
<dbReference type="InterPro" id="IPR016032">
    <property type="entry name" value="Sig_transdc_resp-reg_C-effctor"/>
</dbReference>
<dbReference type="InterPro" id="IPR036388">
    <property type="entry name" value="WH-like_DNA-bd_sf"/>
</dbReference>
<dbReference type="InterPro" id="IPR000792">
    <property type="entry name" value="Tscrpt_reg_LuxR_C"/>
</dbReference>
<dbReference type="PRINTS" id="PR00038">
    <property type="entry name" value="HTHLUXR"/>
</dbReference>
<dbReference type="SUPFAM" id="SSF46894">
    <property type="entry name" value="C-terminal effector domain of the bipartite response regulators"/>
    <property type="match status" value="1"/>
</dbReference>
<evidence type="ECO:0000256" key="2">
    <source>
        <dbReference type="ARBA" id="ARBA00023125"/>
    </source>
</evidence>
<dbReference type="RefSeq" id="WP_064832530.1">
    <property type="nucleotide sequence ID" value="NZ_CP013568.1"/>
</dbReference>
<dbReference type="Proteomes" id="UP000078551">
    <property type="component" value="Chromosome"/>
</dbReference>
<protein>
    <submittedName>
        <fullName evidence="5">LuxR family transcriptional regulator protein</fullName>
    </submittedName>
</protein>
<dbReference type="CDD" id="cd06170">
    <property type="entry name" value="LuxR_C_like"/>
    <property type="match status" value="1"/>
</dbReference>
<sequence length="69" mass="7525">MQASSIHITPREKEIINLLCAGKTAAEMGIILNVSEHTVYAHQIALRKKAGVYKDTALVAFAFRNGLVT</sequence>
<evidence type="ECO:0000313" key="6">
    <source>
        <dbReference type="Proteomes" id="UP000078551"/>
    </source>
</evidence>
<evidence type="ECO:0000259" key="4">
    <source>
        <dbReference type="PROSITE" id="PS50043"/>
    </source>
</evidence>
<feature type="domain" description="HTH luxR-type" evidence="4">
    <location>
        <begin position="1"/>
        <end position="66"/>
    </location>
</feature>
<keyword evidence="2" id="KW-0238">DNA-binding</keyword>
<name>A0ABM6C8W1_9HYPH</name>
<accession>A0ABM6C8W1</accession>
<evidence type="ECO:0000256" key="1">
    <source>
        <dbReference type="ARBA" id="ARBA00023015"/>
    </source>
</evidence>
<keyword evidence="3" id="KW-0804">Transcription</keyword>
<keyword evidence="6" id="KW-1185">Reference proteome</keyword>
<dbReference type="PANTHER" id="PTHR44688">
    <property type="entry name" value="DNA-BINDING TRANSCRIPTIONAL ACTIVATOR DEVR_DOSR"/>
    <property type="match status" value="1"/>
</dbReference>
<dbReference type="Gene3D" id="1.10.10.10">
    <property type="entry name" value="Winged helix-like DNA-binding domain superfamily/Winged helix DNA-binding domain"/>
    <property type="match status" value="1"/>
</dbReference>
<evidence type="ECO:0000313" key="5">
    <source>
        <dbReference type="EMBL" id="ANL84651.1"/>
    </source>
</evidence>
<dbReference type="SMART" id="SM00421">
    <property type="entry name" value="HTH_LUXR"/>
    <property type="match status" value="1"/>
</dbReference>
<dbReference type="PROSITE" id="PS50043">
    <property type="entry name" value="HTH_LUXR_2"/>
    <property type="match status" value="1"/>
</dbReference>
<proteinExistence type="predicted"/>
<dbReference type="PANTHER" id="PTHR44688:SF16">
    <property type="entry name" value="DNA-BINDING TRANSCRIPTIONAL ACTIVATOR DEVR_DOSR"/>
    <property type="match status" value="1"/>
</dbReference>
<reference evidence="5 6" key="1">
    <citation type="submission" date="2015-11" db="EMBL/GenBank/DDBJ databases">
        <title>The limits of bacterial species coexistence and the symbiotic plasmid transference in sympatric Rhizobium populations.</title>
        <authorList>
            <person name="Perez-Carrascal O.M."/>
            <person name="VanInsberghe D."/>
            <person name="Juarez S."/>
            <person name="Polz M.F."/>
            <person name="Vinuesa P."/>
            <person name="Gonzalez V."/>
        </authorList>
    </citation>
    <scope>NUCLEOTIDE SEQUENCE [LARGE SCALE GENOMIC DNA]</scope>
    <source>
        <strain evidence="5 6">N771</strain>
    </source>
</reference>
<dbReference type="Pfam" id="PF00196">
    <property type="entry name" value="GerE"/>
    <property type="match status" value="1"/>
</dbReference>
<gene>
    <name evidence="5" type="ORF">AMC81_CH01870</name>
</gene>
<organism evidence="5 6">
    <name type="scientific">Rhizobium phaseoli</name>
    <dbReference type="NCBI Taxonomy" id="396"/>
    <lineage>
        <taxon>Bacteria</taxon>
        <taxon>Pseudomonadati</taxon>
        <taxon>Pseudomonadota</taxon>
        <taxon>Alphaproteobacteria</taxon>
        <taxon>Hyphomicrobiales</taxon>
        <taxon>Rhizobiaceae</taxon>
        <taxon>Rhizobium/Agrobacterium group</taxon>
        <taxon>Rhizobium</taxon>
    </lineage>
</organism>
<keyword evidence="1" id="KW-0805">Transcription regulation</keyword>